<sequence length="80" mass="9598">MANWYEFKVKWCFVCDQGWIEIVKGTRKENLFLQCSECFSQWEGIDELNKKIYKLDEEEAIEPDSKEIIIKGWGRYIIQG</sequence>
<organism evidence="1 2">
    <name type="scientific">Bacillus salitolerans</name>
    <dbReference type="NCBI Taxonomy" id="1437434"/>
    <lineage>
        <taxon>Bacteria</taxon>
        <taxon>Bacillati</taxon>
        <taxon>Bacillota</taxon>
        <taxon>Bacilli</taxon>
        <taxon>Bacillales</taxon>
        <taxon>Bacillaceae</taxon>
        <taxon>Bacillus</taxon>
    </lineage>
</organism>
<evidence type="ECO:0000313" key="2">
    <source>
        <dbReference type="Proteomes" id="UP001597214"/>
    </source>
</evidence>
<dbReference type="RefSeq" id="WP_377927821.1">
    <property type="nucleotide sequence ID" value="NZ_JBHUEM010000009.1"/>
</dbReference>
<dbReference type="EMBL" id="JBHUEM010000009">
    <property type="protein sequence ID" value="MFD1736658.1"/>
    <property type="molecule type" value="Genomic_DNA"/>
</dbReference>
<reference evidence="2" key="1">
    <citation type="journal article" date="2019" name="Int. J. Syst. Evol. Microbiol.">
        <title>The Global Catalogue of Microorganisms (GCM) 10K type strain sequencing project: providing services to taxonomists for standard genome sequencing and annotation.</title>
        <authorList>
            <consortium name="The Broad Institute Genomics Platform"/>
            <consortium name="The Broad Institute Genome Sequencing Center for Infectious Disease"/>
            <person name="Wu L."/>
            <person name="Ma J."/>
        </authorList>
    </citation>
    <scope>NUCLEOTIDE SEQUENCE [LARGE SCALE GENOMIC DNA]</scope>
    <source>
        <strain evidence="2">CCUG 49339</strain>
    </source>
</reference>
<evidence type="ECO:0000313" key="1">
    <source>
        <dbReference type="EMBL" id="MFD1736658.1"/>
    </source>
</evidence>
<proteinExistence type="predicted"/>
<keyword evidence="2" id="KW-1185">Reference proteome</keyword>
<dbReference type="Proteomes" id="UP001597214">
    <property type="component" value="Unassembled WGS sequence"/>
</dbReference>
<protein>
    <submittedName>
        <fullName evidence="1">Uncharacterized protein</fullName>
    </submittedName>
</protein>
<gene>
    <name evidence="1" type="ORF">ACFSCX_08770</name>
</gene>
<accession>A0ABW4LPP0</accession>
<comment type="caution">
    <text evidence="1">The sequence shown here is derived from an EMBL/GenBank/DDBJ whole genome shotgun (WGS) entry which is preliminary data.</text>
</comment>
<name>A0ABW4LPP0_9BACI</name>